<feature type="transmembrane region" description="Helical" evidence="1">
    <location>
        <begin position="7"/>
        <end position="34"/>
    </location>
</feature>
<dbReference type="EMBL" id="CXST01000003">
    <property type="protein sequence ID" value="CTQ46535.1"/>
    <property type="molecule type" value="Genomic_DNA"/>
</dbReference>
<reference evidence="3" key="1">
    <citation type="submission" date="2015-07" db="EMBL/GenBank/DDBJ databases">
        <authorList>
            <person name="Rodrigo-Torres Lidia"/>
            <person name="Arahal R.David."/>
        </authorList>
    </citation>
    <scope>NUCLEOTIDE SEQUENCE [LARGE SCALE GENOMIC DNA]</scope>
    <source>
        <strain evidence="3">CECT 4801</strain>
    </source>
</reference>
<name>A0A0M6Y8W8_9HYPH</name>
<organism evidence="2 3">
    <name type="scientific">Roseibium aggregatum</name>
    <dbReference type="NCBI Taxonomy" id="187304"/>
    <lineage>
        <taxon>Bacteria</taxon>
        <taxon>Pseudomonadati</taxon>
        <taxon>Pseudomonadota</taxon>
        <taxon>Alphaproteobacteria</taxon>
        <taxon>Hyphomicrobiales</taxon>
        <taxon>Stappiaceae</taxon>
        <taxon>Roseibium</taxon>
    </lineage>
</organism>
<dbReference type="OrthoDB" id="9791166at2"/>
<protein>
    <submittedName>
        <fullName evidence="2">Putative iron-regulated membrane protein</fullName>
    </submittedName>
</protein>
<evidence type="ECO:0000313" key="3">
    <source>
        <dbReference type="Proteomes" id="UP000048926"/>
    </source>
</evidence>
<feature type="transmembrane region" description="Helical" evidence="1">
    <location>
        <begin position="339"/>
        <end position="364"/>
    </location>
</feature>
<dbReference type="AlphaFoldDB" id="A0A0M6Y8W8"/>
<keyword evidence="1" id="KW-0812">Transmembrane</keyword>
<dbReference type="Pfam" id="PF03929">
    <property type="entry name" value="PepSY_TM"/>
    <property type="match status" value="1"/>
</dbReference>
<feature type="transmembrane region" description="Helical" evidence="1">
    <location>
        <begin position="193"/>
        <end position="216"/>
    </location>
</feature>
<dbReference type="PANTHER" id="PTHR34219:SF6">
    <property type="entry name" value="BLR3280 PROTEIN"/>
    <property type="match status" value="1"/>
</dbReference>
<dbReference type="Proteomes" id="UP000048926">
    <property type="component" value="Unassembled WGS sequence"/>
</dbReference>
<accession>A0A0M6Y8W8</accession>
<gene>
    <name evidence="2" type="ORF">LAL4801_04994</name>
</gene>
<keyword evidence="3" id="KW-1185">Reference proteome</keyword>
<keyword evidence="1" id="KW-1133">Transmembrane helix</keyword>
<dbReference type="RefSeq" id="WP_055660341.1">
    <property type="nucleotide sequence ID" value="NZ_CXST01000003.1"/>
</dbReference>
<dbReference type="InterPro" id="IPR005625">
    <property type="entry name" value="PepSY-ass_TM"/>
</dbReference>
<evidence type="ECO:0000256" key="1">
    <source>
        <dbReference type="SAM" id="Phobius"/>
    </source>
</evidence>
<proteinExistence type="predicted"/>
<keyword evidence="1" id="KW-0472">Membrane</keyword>
<evidence type="ECO:0000313" key="2">
    <source>
        <dbReference type="EMBL" id="CTQ46535.1"/>
    </source>
</evidence>
<feature type="transmembrane region" description="Helical" evidence="1">
    <location>
        <begin position="139"/>
        <end position="160"/>
    </location>
</feature>
<sequence length="379" mass="41461">MSFKRIIFWAHLVVGVAFGLVILLMSATGVVLTYERQIISYMESRAVVKPADAQLLSVDELATAVLANGGQPGNSLVLPRQDGAPATLSVSRRENHLLNPYTGERIDNAAEGIKSFFGTVTALHRWFALTGENRSLGRAVTGAANLGFLFILVSGIYLWWPKKWTWRIVKLNLLFRRNLPTAKARDYNWHHVFGIWSLVPLFAVVVSGVVISYPWASNMVAAVFGPVSPAATGQAASEERQGQNRAQGEAVSLQAIAETLKQAEPDWQTLSVKLPNGQAARVVMTVDTGNGTQLSRQTTYTVSRVSGEVLGVSGAEDQPAGRRARVFLRFLHTGEVYGFIGQTLAGLASLASVFLFYTGFALAYRRLIQPLFRRRAQQA</sequence>
<dbReference type="PANTHER" id="PTHR34219">
    <property type="entry name" value="IRON-REGULATED INNER MEMBRANE PROTEIN-RELATED"/>
    <property type="match status" value="1"/>
</dbReference>